<organism evidence="1 2">
    <name type="scientific">Bacteroides stercorirosoris</name>
    <dbReference type="NCBI Taxonomy" id="871324"/>
    <lineage>
        <taxon>Bacteria</taxon>
        <taxon>Pseudomonadati</taxon>
        <taxon>Bacteroidota</taxon>
        <taxon>Bacteroidia</taxon>
        <taxon>Bacteroidales</taxon>
        <taxon>Bacteroidaceae</taxon>
        <taxon>Bacteroides</taxon>
    </lineage>
</organism>
<dbReference type="AlphaFoldDB" id="A0A1M6L4F2"/>
<evidence type="ECO:0000313" key="2">
    <source>
        <dbReference type="Proteomes" id="UP000184192"/>
    </source>
</evidence>
<dbReference type="RefSeq" id="WP_025833808.1">
    <property type="nucleotide sequence ID" value="NZ_FQZN01000044.1"/>
</dbReference>
<keyword evidence="2" id="KW-1185">Reference proteome</keyword>
<reference evidence="2" key="1">
    <citation type="submission" date="2016-11" db="EMBL/GenBank/DDBJ databases">
        <authorList>
            <person name="Varghese N."/>
            <person name="Submissions S."/>
        </authorList>
    </citation>
    <scope>NUCLEOTIDE SEQUENCE [LARGE SCALE GENOMIC DNA]</scope>
    <source>
        <strain evidence="2">DSM 26884</strain>
    </source>
</reference>
<name>A0A1M6L4F2_9BACE</name>
<dbReference type="InterPro" id="IPR035069">
    <property type="entry name" value="TTHA1013/TTHA0281-like"/>
</dbReference>
<dbReference type="Proteomes" id="UP000184192">
    <property type="component" value="Unassembled WGS sequence"/>
</dbReference>
<evidence type="ECO:0008006" key="3">
    <source>
        <dbReference type="Google" id="ProtNLM"/>
    </source>
</evidence>
<evidence type="ECO:0000313" key="1">
    <source>
        <dbReference type="EMBL" id="SHJ66115.1"/>
    </source>
</evidence>
<dbReference type="SUPFAM" id="SSF143100">
    <property type="entry name" value="TTHA1013/TTHA0281-like"/>
    <property type="match status" value="1"/>
</dbReference>
<dbReference type="GeneID" id="92714537"/>
<proteinExistence type="predicted"/>
<protein>
    <recommendedName>
        <fullName evidence="3">Type II toxin-antitoxin system HicB family antitoxin</fullName>
    </recommendedName>
</protein>
<dbReference type="eggNOG" id="COG1598">
    <property type="taxonomic scope" value="Bacteria"/>
</dbReference>
<dbReference type="Gene3D" id="3.30.160.250">
    <property type="match status" value="1"/>
</dbReference>
<gene>
    <name evidence="1" type="ORF">SAMN05444350_14416</name>
</gene>
<accession>A0A1M6L4F2</accession>
<dbReference type="EMBL" id="FQZN01000044">
    <property type="protein sequence ID" value="SHJ66115.1"/>
    <property type="molecule type" value="Genomic_DNA"/>
</dbReference>
<sequence length="132" mass="14771">MDALKVIVSGGKDHYGAWAKDVKGIYGVGNTLDEVKDNVKDAIALYLEYNESAPDVLKGNPEIELIFDITGLVKYYSQFITLPAMENLTGVNQKQLWQYANGYKSPRKETADKIEKGLKHFAQKLECEEIAV</sequence>